<evidence type="ECO:0000313" key="2">
    <source>
        <dbReference type="EMBL" id="RUR01605.1"/>
    </source>
</evidence>
<protein>
    <submittedName>
        <fullName evidence="2">Zinc-ribbon domain-containing protein</fullName>
    </submittedName>
</protein>
<keyword evidence="1" id="KW-1133">Transmembrane helix</keyword>
<comment type="caution">
    <text evidence="2">The sequence shown here is derived from an EMBL/GenBank/DDBJ whole genome shotgun (WGS) entry which is preliminary data.</text>
</comment>
<keyword evidence="3" id="KW-1185">Reference proteome</keyword>
<sequence length="104" mass="11666">MRRRRGSHSRPHGRGRSIARVILLFGTRLHTVLVAVVSFVCPFCSKDVPQRVLKLVNRFTLFFVPLFPVSTRFVNECTNCGGITDVSRDQADNAVAWANTHRAG</sequence>
<proteinExistence type="predicted"/>
<name>A0A3S0X838_9MICO</name>
<gene>
    <name evidence="2" type="ORF">ELQ94_08970</name>
</gene>
<dbReference type="Proteomes" id="UP000274909">
    <property type="component" value="Unassembled WGS sequence"/>
</dbReference>
<dbReference type="EMBL" id="RZGZ01000002">
    <property type="protein sequence ID" value="RUR01605.1"/>
    <property type="molecule type" value="Genomic_DNA"/>
</dbReference>
<dbReference type="OrthoDB" id="4377018at2"/>
<keyword evidence="1" id="KW-0812">Transmembrane</keyword>
<dbReference type="AlphaFoldDB" id="A0A3S0X838"/>
<organism evidence="2 3">
    <name type="scientific">Labedella endophytica</name>
    <dbReference type="NCBI Taxonomy" id="1523160"/>
    <lineage>
        <taxon>Bacteria</taxon>
        <taxon>Bacillati</taxon>
        <taxon>Actinomycetota</taxon>
        <taxon>Actinomycetes</taxon>
        <taxon>Micrococcales</taxon>
        <taxon>Microbacteriaceae</taxon>
        <taxon>Labedella</taxon>
    </lineage>
</organism>
<feature type="transmembrane region" description="Helical" evidence="1">
    <location>
        <begin position="21"/>
        <end position="40"/>
    </location>
</feature>
<evidence type="ECO:0000256" key="1">
    <source>
        <dbReference type="SAM" id="Phobius"/>
    </source>
</evidence>
<accession>A0A3S0X838</accession>
<evidence type="ECO:0000313" key="3">
    <source>
        <dbReference type="Proteomes" id="UP000274909"/>
    </source>
</evidence>
<keyword evidence="1" id="KW-0472">Membrane</keyword>
<reference evidence="2 3" key="1">
    <citation type="submission" date="2018-12" db="EMBL/GenBank/DDBJ databases">
        <authorList>
            <person name="Li F."/>
        </authorList>
    </citation>
    <scope>NUCLEOTIDE SEQUENCE [LARGE SCALE GENOMIC DNA]</scope>
    <source>
        <strain evidence="2 3">EGI 6500705</strain>
    </source>
</reference>